<dbReference type="GO" id="GO:0005886">
    <property type="term" value="C:plasma membrane"/>
    <property type="evidence" value="ECO:0007669"/>
    <property type="project" value="TreeGrafter"/>
</dbReference>
<feature type="transmembrane region" description="Helical" evidence="8">
    <location>
        <begin position="199"/>
        <end position="218"/>
    </location>
</feature>
<protein>
    <submittedName>
        <fullName evidence="9">Manganese transport protein MntH</fullName>
    </submittedName>
</protein>
<evidence type="ECO:0000313" key="10">
    <source>
        <dbReference type="Proteomes" id="UP000254573"/>
    </source>
</evidence>
<evidence type="ECO:0000256" key="7">
    <source>
        <dbReference type="SAM" id="MobiDB-lite"/>
    </source>
</evidence>
<dbReference type="GO" id="GO:0015086">
    <property type="term" value="F:cadmium ion transmembrane transporter activity"/>
    <property type="evidence" value="ECO:0007669"/>
    <property type="project" value="TreeGrafter"/>
</dbReference>
<evidence type="ECO:0000256" key="2">
    <source>
        <dbReference type="ARBA" id="ARBA00022448"/>
    </source>
</evidence>
<dbReference type="PANTHER" id="PTHR11706:SF33">
    <property type="entry name" value="NATURAL RESISTANCE-ASSOCIATED MACROPHAGE PROTEIN 2"/>
    <property type="match status" value="1"/>
</dbReference>
<comment type="subcellular location">
    <subcellularLocation>
        <location evidence="1">Membrane</location>
        <topology evidence="1">Multi-pass membrane protein</topology>
    </subcellularLocation>
</comment>
<dbReference type="OrthoDB" id="9787548at2"/>
<keyword evidence="6 8" id="KW-0472">Membrane</keyword>
<feature type="transmembrane region" description="Helical" evidence="8">
    <location>
        <begin position="374"/>
        <end position="396"/>
    </location>
</feature>
<feature type="transmembrane region" description="Helical" evidence="8">
    <location>
        <begin position="159"/>
        <end position="179"/>
    </location>
</feature>
<dbReference type="GO" id="GO:0034755">
    <property type="term" value="P:iron ion transmembrane transport"/>
    <property type="evidence" value="ECO:0007669"/>
    <property type="project" value="TreeGrafter"/>
</dbReference>
<gene>
    <name evidence="9" type="primary">mntH_2</name>
    <name evidence="9" type="ORF">NCTC13160_00725</name>
</gene>
<evidence type="ECO:0000256" key="1">
    <source>
        <dbReference type="ARBA" id="ARBA00004141"/>
    </source>
</evidence>
<keyword evidence="2" id="KW-0813">Transport</keyword>
<feature type="compositionally biased region" description="Basic and acidic residues" evidence="7">
    <location>
        <begin position="1"/>
        <end position="21"/>
    </location>
</feature>
<dbReference type="InterPro" id="IPR001046">
    <property type="entry name" value="NRAMP_fam"/>
</dbReference>
<evidence type="ECO:0000256" key="5">
    <source>
        <dbReference type="ARBA" id="ARBA00022989"/>
    </source>
</evidence>
<dbReference type="GO" id="GO:0015293">
    <property type="term" value="F:symporter activity"/>
    <property type="evidence" value="ECO:0007669"/>
    <property type="project" value="UniProtKB-KW"/>
</dbReference>
<dbReference type="Pfam" id="PF01566">
    <property type="entry name" value="Nramp"/>
    <property type="match status" value="1"/>
</dbReference>
<sequence length="435" mass="46337">MRTTREPRGAHTEDRRSDKPRSFLQRLGPGLLTGVADDDPSGIGTYLQSGAQFGHQVLWSAVVTVPLMVCIQLASAHIGSGTGHGILREVRKHYSARIATSLALLIVIANIINVGADLAAMGDAASVTLGGPNYAYALLFAGLTLFLQIRLKYEVYARYLKWLTLALFTYVANLFVVHTDWHAALRDVVWPRITPTREYATTLVAILGTTISPYLFVWQSALEVEEIKANGDAHARGDATAQAKTEARRILSDTWVGMLTSNFIAVCIMVTAASAFFGHGVHQIESTRQAAHALAPVAGKSAILLFATGMIGCGLLAIPSLTGSAAYALTGALRLPGGMSQTPRSAGTFYAVIVVCTVLGALLCFSPISPVKALYWSAVINGVAAVPCMVMVMSLSSRRAVVGKMVNARAVTIGGWFATALMAVCVVVMFYTMMA</sequence>
<proteinExistence type="predicted"/>
<feature type="region of interest" description="Disordered" evidence="7">
    <location>
        <begin position="1"/>
        <end position="23"/>
    </location>
</feature>
<keyword evidence="5 8" id="KW-1133">Transmembrane helix</keyword>
<feature type="transmembrane region" description="Helical" evidence="8">
    <location>
        <begin position="124"/>
        <end position="147"/>
    </location>
</feature>
<evidence type="ECO:0000256" key="4">
    <source>
        <dbReference type="ARBA" id="ARBA00022847"/>
    </source>
</evidence>
<dbReference type="KEGG" id="ppnm:LV28_03685"/>
<feature type="transmembrane region" description="Helical" evidence="8">
    <location>
        <begin position="303"/>
        <end position="329"/>
    </location>
</feature>
<dbReference type="PANTHER" id="PTHR11706">
    <property type="entry name" value="SOLUTE CARRIER PROTEIN FAMILY 11 MEMBER"/>
    <property type="match status" value="1"/>
</dbReference>
<feature type="transmembrane region" description="Helical" evidence="8">
    <location>
        <begin position="408"/>
        <end position="431"/>
    </location>
</feature>
<reference evidence="9 10" key="1">
    <citation type="submission" date="2018-06" db="EMBL/GenBank/DDBJ databases">
        <authorList>
            <consortium name="Pathogen Informatics"/>
            <person name="Doyle S."/>
        </authorList>
    </citation>
    <scope>NUCLEOTIDE SEQUENCE [LARGE SCALE GENOMIC DNA]</scope>
    <source>
        <strain evidence="9 10">NCTC13160</strain>
    </source>
</reference>
<dbReference type="EMBL" id="UGSG01000001">
    <property type="protein sequence ID" value="SUA75225.1"/>
    <property type="molecule type" value="Genomic_DNA"/>
</dbReference>
<evidence type="ECO:0000313" key="9">
    <source>
        <dbReference type="EMBL" id="SUA75225.1"/>
    </source>
</evidence>
<dbReference type="GO" id="GO:0005384">
    <property type="term" value="F:manganese ion transmembrane transporter activity"/>
    <property type="evidence" value="ECO:0007669"/>
    <property type="project" value="TreeGrafter"/>
</dbReference>
<evidence type="ECO:0000256" key="8">
    <source>
        <dbReference type="SAM" id="Phobius"/>
    </source>
</evidence>
<dbReference type="STRING" id="93220.A6P55_00095"/>
<dbReference type="RefSeq" id="WP_048806368.1">
    <property type="nucleotide sequence ID" value="NZ_CP009553.3"/>
</dbReference>
<keyword evidence="3 8" id="KW-0812">Transmembrane</keyword>
<feature type="transmembrane region" description="Helical" evidence="8">
    <location>
        <begin position="254"/>
        <end position="277"/>
    </location>
</feature>
<dbReference type="Proteomes" id="UP000254573">
    <property type="component" value="Unassembled WGS sequence"/>
</dbReference>
<keyword evidence="4" id="KW-0769">Symport</keyword>
<evidence type="ECO:0000256" key="3">
    <source>
        <dbReference type="ARBA" id="ARBA00022692"/>
    </source>
</evidence>
<evidence type="ECO:0000256" key="6">
    <source>
        <dbReference type="ARBA" id="ARBA00023136"/>
    </source>
</evidence>
<feature type="transmembrane region" description="Helical" evidence="8">
    <location>
        <begin position="94"/>
        <end position="112"/>
    </location>
</feature>
<dbReference type="AlphaFoldDB" id="A0A378YDA7"/>
<feature type="transmembrane region" description="Helical" evidence="8">
    <location>
        <begin position="349"/>
        <end position="368"/>
    </location>
</feature>
<organism evidence="9 10">
    <name type="scientific">Pandoraea pnomenusa</name>
    <dbReference type="NCBI Taxonomy" id="93220"/>
    <lineage>
        <taxon>Bacteria</taxon>
        <taxon>Pseudomonadati</taxon>
        <taxon>Pseudomonadota</taxon>
        <taxon>Betaproteobacteria</taxon>
        <taxon>Burkholderiales</taxon>
        <taxon>Burkholderiaceae</taxon>
        <taxon>Pandoraea</taxon>
    </lineage>
</organism>
<name>A0A378YDA7_9BURK</name>
<accession>A0A378YDA7</accession>